<dbReference type="RefSeq" id="WP_013679459.1">
    <property type="nucleotide sequence ID" value="NC_015315.1"/>
</dbReference>
<gene>
    <name evidence="1" type="ordered locus">TUZN_0631</name>
</gene>
<reference key="2">
    <citation type="submission" date="2011-03" db="EMBL/GenBank/DDBJ databases">
        <title>Complete genome sequence of the thermoacidophilic crenarchaeon Thermoproteus uzoniensis 768-20.</title>
        <authorList>
            <person name="Mardanov A.V."/>
            <person name="Gumerov V.M."/>
            <person name="Beletsky A.V."/>
            <person name="Prokofeva M.I."/>
            <person name="Bonch-Osmolovskaya E.A."/>
            <person name="Ravin N.V."/>
            <person name="Skryabin K.G."/>
        </authorList>
    </citation>
    <scope>NUCLEOTIDE SEQUENCE</scope>
    <source>
        <strain>768-20</strain>
    </source>
</reference>
<dbReference type="EMBL" id="CP002590">
    <property type="protein sequence ID" value="AEA12123.1"/>
    <property type="molecule type" value="Genomic_DNA"/>
</dbReference>
<sequence>MKLKFRNNDGDPEIGLDGQLDLGLADRDDREGDWALQLLKSLQRAPQEIVDRLDSELLGAVLREVAKSGGDAGAVARLALSLLERCGK</sequence>
<evidence type="ECO:0000313" key="2">
    <source>
        <dbReference type="Proteomes" id="UP000008138"/>
    </source>
</evidence>
<keyword evidence="2" id="KW-1185">Reference proteome</keyword>
<reference evidence="1 2" key="1">
    <citation type="journal article" date="2011" name="J. Bacteriol.">
        <title>Complete genome sequence of the thermoacidophilic crenarchaeon Thermoproteus uzoniensis 768-20.</title>
        <authorList>
            <person name="Mardanov A.V."/>
            <person name="Gumerov V.M."/>
            <person name="Beletsky A.V."/>
            <person name="Prokofeva M.I."/>
            <person name="Bonch-Osmolovskaya E.A."/>
            <person name="Ravin N.V."/>
            <person name="Skryabin K.G."/>
        </authorList>
    </citation>
    <scope>NUCLEOTIDE SEQUENCE [LARGE SCALE GENOMIC DNA]</scope>
    <source>
        <strain evidence="1 2">768-20</strain>
    </source>
</reference>
<dbReference type="Proteomes" id="UP000008138">
    <property type="component" value="Chromosome"/>
</dbReference>
<dbReference type="AlphaFoldDB" id="F2L467"/>
<dbReference type="KEGG" id="tuz:TUZN_0631"/>
<dbReference type="OrthoDB" id="383411at2157"/>
<proteinExistence type="predicted"/>
<dbReference type="GeneID" id="10360172"/>
<name>F2L467_THEU7</name>
<accession>F2L467</accession>
<organism evidence="1 2">
    <name type="scientific">Thermoproteus uzoniensis (strain 768-20)</name>
    <dbReference type="NCBI Taxonomy" id="999630"/>
    <lineage>
        <taxon>Archaea</taxon>
        <taxon>Thermoproteota</taxon>
        <taxon>Thermoprotei</taxon>
        <taxon>Thermoproteales</taxon>
        <taxon>Thermoproteaceae</taxon>
        <taxon>Thermoproteus</taxon>
    </lineage>
</organism>
<dbReference type="STRING" id="999630.TUZN_0631"/>
<evidence type="ECO:0000313" key="1">
    <source>
        <dbReference type="EMBL" id="AEA12123.1"/>
    </source>
</evidence>
<dbReference type="HOGENOM" id="CLU_2461957_0_0_2"/>
<protein>
    <submittedName>
        <fullName evidence="1">Uncharacterized protein</fullName>
    </submittedName>
</protein>